<accession>A0A090YT83</accession>
<organism evidence="1 2">
    <name type="scientific">Paenibacillus macerans</name>
    <name type="common">Bacillus macerans</name>
    <dbReference type="NCBI Taxonomy" id="44252"/>
    <lineage>
        <taxon>Bacteria</taxon>
        <taxon>Bacillati</taxon>
        <taxon>Bacillota</taxon>
        <taxon>Bacilli</taxon>
        <taxon>Bacillales</taxon>
        <taxon>Paenibacillaceae</taxon>
        <taxon>Paenibacillus</taxon>
    </lineage>
</organism>
<sequence>MAERSASSRAAFRSAASIAPRICSRSSRPTCAMSCELVEADGLRIKSKAPSSRAMMVSLIPCSLIPDSIMTGSGCSFIITLSASSPFISGISTSMVTRSGFSPAICSIASRPFLAVASTLKSGSCSTRSDTIFRINAESSTTNTR</sequence>
<keyword evidence="2" id="KW-1185">Reference proteome</keyword>
<protein>
    <submittedName>
        <fullName evidence="1">Response regulator</fullName>
    </submittedName>
</protein>
<evidence type="ECO:0000313" key="1">
    <source>
        <dbReference type="EMBL" id="KFM95335.1"/>
    </source>
</evidence>
<dbReference type="Proteomes" id="UP000029278">
    <property type="component" value="Unassembled WGS sequence"/>
</dbReference>
<proteinExistence type="predicted"/>
<name>A0A090YT83_PAEMA</name>
<reference evidence="1 2" key="1">
    <citation type="submission" date="2014-04" db="EMBL/GenBank/DDBJ databases">
        <authorList>
            <person name="Bishop-Lilly K.A."/>
            <person name="Broomall S.M."/>
            <person name="Chain P.S."/>
            <person name="Chertkov O."/>
            <person name="Coyne S.R."/>
            <person name="Daligault H.E."/>
            <person name="Davenport K.W."/>
            <person name="Erkkila T."/>
            <person name="Frey K.G."/>
            <person name="Gibbons H.S."/>
            <person name="Gu W."/>
            <person name="Jaissle J."/>
            <person name="Johnson S.L."/>
            <person name="Koroleva G.I."/>
            <person name="Ladner J.T."/>
            <person name="Lo C.-C."/>
            <person name="Minogue T.D."/>
            <person name="Munk C."/>
            <person name="Palacios G.F."/>
            <person name="Redden C.L."/>
            <person name="Rosenzweig C.N."/>
            <person name="Scholz M.B."/>
            <person name="Teshima H."/>
            <person name="Xu Y."/>
        </authorList>
    </citation>
    <scope>NUCLEOTIDE SEQUENCE [LARGE SCALE GENOMIC DNA]</scope>
    <source>
        <strain evidence="1 2">8244</strain>
    </source>
</reference>
<dbReference type="EMBL" id="JMQA01000043">
    <property type="protein sequence ID" value="KFM95335.1"/>
    <property type="molecule type" value="Genomic_DNA"/>
</dbReference>
<comment type="caution">
    <text evidence="1">The sequence shown here is derived from an EMBL/GenBank/DDBJ whole genome shotgun (WGS) entry which is preliminary data.</text>
</comment>
<dbReference type="AlphaFoldDB" id="A0A090YT83"/>
<evidence type="ECO:0000313" key="2">
    <source>
        <dbReference type="Proteomes" id="UP000029278"/>
    </source>
</evidence>
<dbReference type="HOGENOM" id="CLU_1784956_0_0_9"/>
<gene>
    <name evidence="1" type="ORF">DJ90_6355</name>
</gene>